<dbReference type="GO" id="GO:0042562">
    <property type="term" value="F:hormone binding"/>
    <property type="evidence" value="ECO:0007669"/>
    <property type="project" value="TreeGrafter"/>
</dbReference>
<organism evidence="2 3">
    <name type="scientific">Candidatus Segetimicrobium genomatis</name>
    <dbReference type="NCBI Taxonomy" id="2569760"/>
    <lineage>
        <taxon>Bacteria</taxon>
        <taxon>Bacillati</taxon>
        <taxon>Candidatus Sysuimicrobiota</taxon>
        <taxon>Candidatus Sysuimicrobiia</taxon>
        <taxon>Candidatus Sysuimicrobiales</taxon>
        <taxon>Candidatus Segetimicrobiaceae</taxon>
        <taxon>Candidatus Segetimicrobium</taxon>
    </lineage>
</organism>
<dbReference type="GO" id="GO:0005737">
    <property type="term" value="C:cytoplasm"/>
    <property type="evidence" value="ECO:0007669"/>
    <property type="project" value="TreeGrafter"/>
</dbReference>
<dbReference type="Gene3D" id="3.40.50.720">
    <property type="entry name" value="NAD(P)-binding Rossmann-like Domain"/>
    <property type="match status" value="1"/>
</dbReference>
<dbReference type="EMBL" id="VBAP01000012">
    <property type="protein sequence ID" value="TMI76722.1"/>
    <property type="molecule type" value="Genomic_DNA"/>
</dbReference>
<gene>
    <name evidence="2" type="ORF">E6H05_02810</name>
</gene>
<dbReference type="Pfam" id="PF02423">
    <property type="entry name" value="OCD_Mu_crystall"/>
    <property type="match status" value="1"/>
</dbReference>
<protein>
    <submittedName>
        <fullName evidence="2">Ornithine cyclodeaminase family protein</fullName>
    </submittedName>
</protein>
<dbReference type="Proteomes" id="UP000318834">
    <property type="component" value="Unassembled WGS sequence"/>
</dbReference>
<dbReference type="PANTHER" id="PTHR13812">
    <property type="entry name" value="KETIMINE REDUCTASE MU-CRYSTALLIN"/>
    <property type="match status" value="1"/>
</dbReference>
<name>A0A537J082_9BACT</name>
<comment type="similarity">
    <text evidence="1">Belongs to the ornithine cyclodeaminase/mu-crystallin family.</text>
</comment>
<sequence length="334" mass="35692">MLLLRESDVRELLSMEPLIPLMEEALRAYSTGGVAQPVRLAMTVEPYAGYLGLMPAHLRSAGAHGGPGVREALGAKAVTFYPSNAARDLPTHLAVVLLWDGATGELLSIMDGRLITEMRTAATSAAATRTLARRDAEVLALLGSGIQARSHLDAIRLVRPLRHVRVWSRTAAGVQRFIAEMHPHAGVPMTACASAEDAVREAEIIVTATSASTPVLRGAWIAPGAHINAVGAPRPDWRELDTDAVRRARVFVDSRAGALAESGDVLVPIQEGAIARDHIRGEIGEVLAGTVAGRTSERDVTLFKSLGMAVEDVATARYVYTRARERGLGQEIKL</sequence>
<dbReference type="SUPFAM" id="SSF51735">
    <property type="entry name" value="NAD(P)-binding Rossmann-fold domains"/>
    <property type="match status" value="1"/>
</dbReference>
<dbReference type="InterPro" id="IPR036291">
    <property type="entry name" value="NAD(P)-bd_dom_sf"/>
</dbReference>
<proteinExistence type="inferred from homology"/>
<dbReference type="GO" id="GO:0016491">
    <property type="term" value="F:oxidoreductase activity"/>
    <property type="evidence" value="ECO:0007669"/>
    <property type="project" value="UniProtKB-ARBA"/>
</dbReference>
<evidence type="ECO:0000256" key="1">
    <source>
        <dbReference type="ARBA" id="ARBA00008903"/>
    </source>
</evidence>
<reference evidence="2 3" key="1">
    <citation type="journal article" date="2019" name="Nat. Microbiol.">
        <title>Mediterranean grassland soil C-N compound turnover is dependent on rainfall and depth, and is mediated by genomically divergent microorganisms.</title>
        <authorList>
            <person name="Diamond S."/>
            <person name="Andeer P.F."/>
            <person name="Li Z."/>
            <person name="Crits-Christoph A."/>
            <person name="Burstein D."/>
            <person name="Anantharaman K."/>
            <person name="Lane K.R."/>
            <person name="Thomas B.C."/>
            <person name="Pan C."/>
            <person name="Northen T.R."/>
            <person name="Banfield J.F."/>
        </authorList>
    </citation>
    <scope>NUCLEOTIDE SEQUENCE [LARGE SCALE GENOMIC DNA]</scope>
    <source>
        <strain evidence="2">NP_8</strain>
    </source>
</reference>
<dbReference type="InterPro" id="IPR023401">
    <property type="entry name" value="ODC_N"/>
</dbReference>
<accession>A0A537J082</accession>
<dbReference type="FunFam" id="3.40.50.720:FF:000311">
    <property type="entry name" value="Ornithine cyclodeaminase"/>
    <property type="match status" value="1"/>
</dbReference>
<evidence type="ECO:0000313" key="2">
    <source>
        <dbReference type="EMBL" id="TMI76722.1"/>
    </source>
</evidence>
<dbReference type="InterPro" id="IPR003462">
    <property type="entry name" value="ODC_Mu_crystall"/>
</dbReference>
<dbReference type="PIRSF" id="PIRSF001439">
    <property type="entry name" value="CryM"/>
    <property type="match status" value="1"/>
</dbReference>
<dbReference type="AlphaFoldDB" id="A0A537J082"/>
<dbReference type="GO" id="GO:0019752">
    <property type="term" value="P:carboxylic acid metabolic process"/>
    <property type="evidence" value="ECO:0007669"/>
    <property type="project" value="UniProtKB-ARBA"/>
</dbReference>
<dbReference type="PANTHER" id="PTHR13812:SF19">
    <property type="entry name" value="KETIMINE REDUCTASE MU-CRYSTALLIN"/>
    <property type="match status" value="1"/>
</dbReference>
<dbReference type="Gene3D" id="3.30.1780.10">
    <property type="entry name" value="ornithine cyclodeaminase, domain 1"/>
    <property type="match status" value="1"/>
</dbReference>
<comment type="caution">
    <text evidence="2">The sequence shown here is derived from an EMBL/GenBank/DDBJ whole genome shotgun (WGS) entry which is preliminary data.</text>
</comment>
<evidence type="ECO:0000313" key="3">
    <source>
        <dbReference type="Proteomes" id="UP000318834"/>
    </source>
</evidence>